<dbReference type="EMBL" id="FORP01000001">
    <property type="protein sequence ID" value="SFI70810.1"/>
    <property type="molecule type" value="Genomic_DNA"/>
</dbReference>
<gene>
    <name evidence="1" type="ORF">SAMN05421835_101524</name>
</gene>
<evidence type="ECO:0000313" key="2">
    <source>
        <dbReference type="Proteomes" id="UP000199025"/>
    </source>
</evidence>
<accession>A0A1I3KEP6</accession>
<keyword evidence="2" id="KW-1185">Reference proteome</keyword>
<dbReference type="RefSeq" id="WP_091504015.1">
    <property type="nucleotide sequence ID" value="NZ_CBDQZW010000039.1"/>
</dbReference>
<evidence type="ECO:0000313" key="1">
    <source>
        <dbReference type="EMBL" id="SFI70810.1"/>
    </source>
</evidence>
<dbReference type="Proteomes" id="UP000199025">
    <property type="component" value="Unassembled WGS sequence"/>
</dbReference>
<name>A0A1I3KEP6_9PSEU</name>
<dbReference type="AlphaFoldDB" id="A0A1I3KEP6"/>
<sequence>MRFRWRSSPAHRGGQGDVALDPAAARSLRPVTLLELVRRAIALQAEAHEVIVACGRPGETPWAVARRGRRVAGEYARLQGWAQDLCEDEAPGSLPRRVAELLTYHTEMLDLSLKLAFPRYRSERLEARRRALTGLGEPARVLRETEVELRLWAGDPGSS</sequence>
<dbReference type="STRING" id="115433.SAMN05421835_101524"/>
<reference evidence="1 2" key="1">
    <citation type="submission" date="2016-10" db="EMBL/GenBank/DDBJ databases">
        <authorList>
            <person name="de Groot N.N."/>
        </authorList>
    </citation>
    <scope>NUCLEOTIDE SEQUENCE [LARGE SCALE GENOMIC DNA]</scope>
    <source>
        <strain evidence="1 2">DSM 44468</strain>
    </source>
</reference>
<protein>
    <submittedName>
        <fullName evidence="1">Uncharacterized protein</fullName>
    </submittedName>
</protein>
<proteinExistence type="predicted"/>
<organism evidence="1 2">
    <name type="scientific">Amycolatopsis sacchari</name>
    <dbReference type="NCBI Taxonomy" id="115433"/>
    <lineage>
        <taxon>Bacteria</taxon>
        <taxon>Bacillati</taxon>
        <taxon>Actinomycetota</taxon>
        <taxon>Actinomycetes</taxon>
        <taxon>Pseudonocardiales</taxon>
        <taxon>Pseudonocardiaceae</taxon>
        <taxon>Amycolatopsis</taxon>
    </lineage>
</organism>